<evidence type="ECO:0000313" key="2">
    <source>
        <dbReference type="Proteomes" id="UP001497535"/>
    </source>
</evidence>
<proteinExistence type="predicted"/>
<protein>
    <submittedName>
        <fullName evidence="1">Uncharacterized protein</fullName>
    </submittedName>
</protein>
<gene>
    <name evidence="1" type="ORF">MENTE1834_LOCUS30488</name>
</gene>
<comment type="caution">
    <text evidence="1">The sequence shown here is derived from an EMBL/GenBank/DDBJ whole genome shotgun (WGS) entry which is preliminary data.</text>
</comment>
<sequence length="85" mass="9535">MFITSINKNSKLFSFNLLFSFSLFLLLRNVLSESLEADDQGGDPYFGVPLGALHYSAEGTSAEIYAADEFTILFNHFQHNPRQIG</sequence>
<name>A0ACB0ZWB9_MELEN</name>
<reference evidence="1" key="1">
    <citation type="submission" date="2023-11" db="EMBL/GenBank/DDBJ databases">
        <authorList>
            <person name="Poullet M."/>
        </authorList>
    </citation>
    <scope>NUCLEOTIDE SEQUENCE</scope>
    <source>
        <strain evidence="1">E1834</strain>
    </source>
</reference>
<evidence type="ECO:0000313" key="1">
    <source>
        <dbReference type="EMBL" id="CAK5083173.1"/>
    </source>
</evidence>
<accession>A0ACB0ZWB9</accession>
<dbReference type="Proteomes" id="UP001497535">
    <property type="component" value="Unassembled WGS sequence"/>
</dbReference>
<organism evidence="1 2">
    <name type="scientific">Meloidogyne enterolobii</name>
    <name type="common">Root-knot nematode worm</name>
    <name type="synonym">Meloidogyne mayaguensis</name>
    <dbReference type="NCBI Taxonomy" id="390850"/>
    <lineage>
        <taxon>Eukaryota</taxon>
        <taxon>Metazoa</taxon>
        <taxon>Ecdysozoa</taxon>
        <taxon>Nematoda</taxon>
        <taxon>Chromadorea</taxon>
        <taxon>Rhabditida</taxon>
        <taxon>Tylenchina</taxon>
        <taxon>Tylenchomorpha</taxon>
        <taxon>Tylenchoidea</taxon>
        <taxon>Meloidogynidae</taxon>
        <taxon>Meloidogyninae</taxon>
        <taxon>Meloidogyne</taxon>
    </lineage>
</organism>
<dbReference type="EMBL" id="CAVMJV010000049">
    <property type="protein sequence ID" value="CAK5083173.1"/>
    <property type="molecule type" value="Genomic_DNA"/>
</dbReference>
<keyword evidence="2" id="KW-1185">Reference proteome</keyword>